<accession>A0A6A6H9R6</accession>
<feature type="domain" description="Dienelactone hydrolase" evidence="1">
    <location>
        <begin position="31"/>
        <end position="243"/>
    </location>
</feature>
<keyword evidence="2" id="KW-0378">Hydrolase</keyword>
<reference evidence="2" key="1">
    <citation type="journal article" date="2020" name="Stud. Mycol.">
        <title>101 Dothideomycetes genomes: a test case for predicting lifestyles and emergence of pathogens.</title>
        <authorList>
            <person name="Haridas S."/>
            <person name="Albert R."/>
            <person name="Binder M."/>
            <person name="Bloem J."/>
            <person name="Labutti K."/>
            <person name="Salamov A."/>
            <person name="Andreopoulos B."/>
            <person name="Baker S."/>
            <person name="Barry K."/>
            <person name="Bills G."/>
            <person name="Bluhm B."/>
            <person name="Cannon C."/>
            <person name="Castanera R."/>
            <person name="Culley D."/>
            <person name="Daum C."/>
            <person name="Ezra D."/>
            <person name="Gonzalez J."/>
            <person name="Henrissat B."/>
            <person name="Kuo A."/>
            <person name="Liang C."/>
            <person name="Lipzen A."/>
            <person name="Lutzoni F."/>
            <person name="Magnuson J."/>
            <person name="Mondo S."/>
            <person name="Nolan M."/>
            <person name="Ohm R."/>
            <person name="Pangilinan J."/>
            <person name="Park H.-J."/>
            <person name="Ramirez L."/>
            <person name="Alfaro M."/>
            <person name="Sun H."/>
            <person name="Tritt A."/>
            <person name="Yoshinaga Y."/>
            <person name="Zwiers L.-H."/>
            <person name="Turgeon B."/>
            <person name="Goodwin S."/>
            <person name="Spatafora J."/>
            <person name="Crous P."/>
            <person name="Grigoriev I."/>
        </authorList>
    </citation>
    <scope>NUCLEOTIDE SEQUENCE</scope>
    <source>
        <strain evidence="2">Tuck. ex Michener</strain>
    </source>
</reference>
<proteinExistence type="predicted"/>
<keyword evidence="3" id="KW-1185">Reference proteome</keyword>
<dbReference type="OrthoDB" id="17560at2759"/>
<dbReference type="EMBL" id="ML991800">
    <property type="protein sequence ID" value="KAF2234250.1"/>
    <property type="molecule type" value="Genomic_DNA"/>
</dbReference>
<evidence type="ECO:0000313" key="2">
    <source>
        <dbReference type="EMBL" id="KAF2234250.1"/>
    </source>
</evidence>
<dbReference type="Proteomes" id="UP000800092">
    <property type="component" value="Unassembled WGS sequence"/>
</dbReference>
<organism evidence="2 3">
    <name type="scientific">Viridothelium virens</name>
    <name type="common">Speckled blister lichen</name>
    <name type="synonym">Trypethelium virens</name>
    <dbReference type="NCBI Taxonomy" id="1048519"/>
    <lineage>
        <taxon>Eukaryota</taxon>
        <taxon>Fungi</taxon>
        <taxon>Dikarya</taxon>
        <taxon>Ascomycota</taxon>
        <taxon>Pezizomycotina</taxon>
        <taxon>Dothideomycetes</taxon>
        <taxon>Dothideomycetes incertae sedis</taxon>
        <taxon>Trypetheliales</taxon>
        <taxon>Trypetheliaceae</taxon>
        <taxon>Viridothelium</taxon>
    </lineage>
</organism>
<dbReference type="Pfam" id="PF01738">
    <property type="entry name" value="DLH"/>
    <property type="match status" value="1"/>
</dbReference>
<dbReference type="PANTHER" id="PTHR17630:SF44">
    <property type="entry name" value="PROTEIN AIM2"/>
    <property type="match status" value="1"/>
</dbReference>
<evidence type="ECO:0000313" key="3">
    <source>
        <dbReference type="Proteomes" id="UP000800092"/>
    </source>
</evidence>
<dbReference type="Gene3D" id="3.40.50.1820">
    <property type="entry name" value="alpha/beta hydrolase"/>
    <property type="match status" value="1"/>
</dbReference>
<dbReference type="InterPro" id="IPR029058">
    <property type="entry name" value="AB_hydrolase_fold"/>
</dbReference>
<evidence type="ECO:0000259" key="1">
    <source>
        <dbReference type="Pfam" id="PF01738"/>
    </source>
</evidence>
<gene>
    <name evidence="2" type="ORF">EV356DRAFT_485624</name>
</gene>
<dbReference type="InterPro" id="IPR002925">
    <property type="entry name" value="Dienelactn_hydro"/>
</dbReference>
<dbReference type="PANTHER" id="PTHR17630">
    <property type="entry name" value="DIENELACTONE HYDROLASE"/>
    <property type="match status" value="1"/>
</dbReference>
<name>A0A6A6H9R6_VIRVR</name>
<dbReference type="GO" id="GO:0016787">
    <property type="term" value="F:hydrolase activity"/>
    <property type="evidence" value="ECO:0007669"/>
    <property type="project" value="UniProtKB-KW"/>
</dbReference>
<dbReference type="SUPFAM" id="SSF53474">
    <property type="entry name" value="alpha/beta-Hydrolases"/>
    <property type="match status" value="1"/>
</dbReference>
<protein>
    <submittedName>
        <fullName evidence="2">Alpha/beta-hydrolase</fullName>
    </submittedName>
</protein>
<dbReference type="AlphaFoldDB" id="A0A6A6H9R6"/>
<sequence>MASYPPAQCCTVGVKHTGESVGEIKRIGNIPTYFSYPKDKGDNAHAVLILTDVIGYEAINAQLIADQFAANGYFCVMPDLFDGDPVPLNRPENFDIGTWRQGHGNERVDPIVEATIKEMRSNLGVKQIGAVGYCFGAKYVFRFLKDGLIDAGFVAHPSFVDAEEVKSITRPISIAAAETDQIFPAPKRRETEDMLKDMSVPYQLSLYSGTSHGFAVRADLSQPQIKWAKEQAFYQAVQWFDEYVKS</sequence>